<evidence type="ECO:0000313" key="2">
    <source>
        <dbReference type="EMBL" id="EEF23787.1"/>
    </source>
</evidence>
<evidence type="ECO:0000256" key="1">
    <source>
        <dbReference type="SAM" id="MobiDB-lite"/>
    </source>
</evidence>
<keyword evidence="3" id="KW-1185">Reference proteome</keyword>
<organism evidence="2 3">
    <name type="scientific">Ricinus communis</name>
    <name type="common">Castor bean</name>
    <dbReference type="NCBI Taxonomy" id="3988"/>
    <lineage>
        <taxon>Eukaryota</taxon>
        <taxon>Viridiplantae</taxon>
        <taxon>Streptophyta</taxon>
        <taxon>Embryophyta</taxon>
        <taxon>Tracheophyta</taxon>
        <taxon>Spermatophyta</taxon>
        <taxon>Magnoliopsida</taxon>
        <taxon>eudicotyledons</taxon>
        <taxon>Gunneridae</taxon>
        <taxon>Pentapetalae</taxon>
        <taxon>rosids</taxon>
        <taxon>fabids</taxon>
        <taxon>Malpighiales</taxon>
        <taxon>Euphorbiaceae</taxon>
        <taxon>Acalyphoideae</taxon>
        <taxon>Acalypheae</taxon>
        <taxon>Ricinus</taxon>
    </lineage>
</organism>
<dbReference type="Proteomes" id="UP000008311">
    <property type="component" value="Unassembled WGS sequence"/>
</dbReference>
<name>B9TK25_RICCO</name>
<protein>
    <submittedName>
        <fullName evidence="2">Uncharacterized protein</fullName>
    </submittedName>
</protein>
<sequence length="52" mass="5187">MHIQPRTTGETGASMANSPATTAPPLSAAAIALNRFGLGARADEAPPANAKN</sequence>
<reference evidence="3" key="1">
    <citation type="journal article" date="2010" name="Nat. Biotechnol.">
        <title>Draft genome sequence of the oilseed species Ricinus communis.</title>
        <authorList>
            <person name="Chan A.P."/>
            <person name="Crabtree J."/>
            <person name="Zhao Q."/>
            <person name="Lorenzi H."/>
            <person name="Orvis J."/>
            <person name="Puiu D."/>
            <person name="Melake-Berhan A."/>
            <person name="Jones K.M."/>
            <person name="Redman J."/>
            <person name="Chen G."/>
            <person name="Cahoon E.B."/>
            <person name="Gedil M."/>
            <person name="Stanke M."/>
            <person name="Haas B.J."/>
            <person name="Wortman J.R."/>
            <person name="Fraser-Liggett C.M."/>
            <person name="Ravel J."/>
            <person name="Rabinowicz P.D."/>
        </authorList>
    </citation>
    <scope>NUCLEOTIDE SEQUENCE [LARGE SCALE GENOMIC DNA]</scope>
    <source>
        <strain evidence="3">cv. Hale</strain>
    </source>
</reference>
<dbReference type="AlphaFoldDB" id="B9TK25"/>
<dbReference type="InParanoid" id="B9TK25"/>
<gene>
    <name evidence="2" type="ORF">RCOM_2090370</name>
</gene>
<evidence type="ECO:0000313" key="3">
    <source>
        <dbReference type="Proteomes" id="UP000008311"/>
    </source>
</evidence>
<feature type="region of interest" description="Disordered" evidence="1">
    <location>
        <begin position="1"/>
        <end position="23"/>
    </location>
</feature>
<dbReference type="EMBL" id="EQ984661">
    <property type="protein sequence ID" value="EEF23787.1"/>
    <property type="molecule type" value="Genomic_DNA"/>
</dbReference>
<accession>B9TK25</accession>
<feature type="compositionally biased region" description="Polar residues" evidence="1">
    <location>
        <begin position="1"/>
        <end position="15"/>
    </location>
</feature>
<feature type="non-terminal residue" evidence="2">
    <location>
        <position position="52"/>
    </location>
</feature>
<proteinExistence type="predicted"/>